<sequence>MKTYQINLIIVGSLAALALLLFSLINHVHKKKRPAKPLHAPPARPFHTAYRDFERGKKKPASSRGKVVLGEVVAATVTTAAVFSSGGGGGGFGDYGGGEGCGEGGGGGGEGGGGGGGEGCG</sequence>
<evidence type="ECO:0000256" key="1">
    <source>
        <dbReference type="SAM" id="MobiDB-lite"/>
    </source>
</evidence>
<keyword evidence="2" id="KW-1133">Transmembrane helix</keyword>
<organism evidence="3 4">
    <name type="scientific">Castilleja foliolosa</name>
    <dbReference type="NCBI Taxonomy" id="1961234"/>
    <lineage>
        <taxon>Eukaryota</taxon>
        <taxon>Viridiplantae</taxon>
        <taxon>Streptophyta</taxon>
        <taxon>Embryophyta</taxon>
        <taxon>Tracheophyta</taxon>
        <taxon>Spermatophyta</taxon>
        <taxon>Magnoliopsida</taxon>
        <taxon>eudicotyledons</taxon>
        <taxon>Gunneridae</taxon>
        <taxon>Pentapetalae</taxon>
        <taxon>asterids</taxon>
        <taxon>lamiids</taxon>
        <taxon>Lamiales</taxon>
        <taxon>Orobanchaceae</taxon>
        <taxon>Pedicularideae</taxon>
        <taxon>Castillejinae</taxon>
        <taxon>Castilleja</taxon>
    </lineage>
</organism>
<accession>A0ABD3B9E3</accession>
<protein>
    <recommendedName>
        <fullName evidence="5">Glycine-rich protein</fullName>
    </recommendedName>
</protein>
<evidence type="ECO:0008006" key="5">
    <source>
        <dbReference type="Google" id="ProtNLM"/>
    </source>
</evidence>
<feature type="region of interest" description="Disordered" evidence="1">
    <location>
        <begin position="99"/>
        <end position="121"/>
    </location>
</feature>
<dbReference type="EMBL" id="JAVIJP010000107">
    <property type="protein sequence ID" value="KAL3613736.1"/>
    <property type="molecule type" value="Genomic_DNA"/>
</dbReference>
<comment type="caution">
    <text evidence="3">The sequence shown here is derived from an EMBL/GenBank/DDBJ whole genome shotgun (WGS) entry which is preliminary data.</text>
</comment>
<keyword evidence="2" id="KW-0472">Membrane</keyword>
<keyword evidence="2" id="KW-0812">Transmembrane</keyword>
<evidence type="ECO:0000313" key="4">
    <source>
        <dbReference type="Proteomes" id="UP001632038"/>
    </source>
</evidence>
<evidence type="ECO:0000256" key="2">
    <source>
        <dbReference type="SAM" id="Phobius"/>
    </source>
</evidence>
<keyword evidence="4" id="KW-1185">Reference proteome</keyword>
<dbReference type="AlphaFoldDB" id="A0ABD3B9E3"/>
<feature type="region of interest" description="Disordered" evidence="1">
    <location>
        <begin position="33"/>
        <end position="62"/>
    </location>
</feature>
<feature type="transmembrane region" description="Helical" evidence="2">
    <location>
        <begin position="6"/>
        <end position="25"/>
    </location>
</feature>
<name>A0ABD3B9E3_9LAMI</name>
<gene>
    <name evidence="3" type="ORF">CASFOL_041810</name>
</gene>
<reference evidence="4" key="1">
    <citation type="journal article" date="2024" name="IScience">
        <title>Strigolactones Initiate the Formation of Haustorium-like Structures in Castilleja.</title>
        <authorList>
            <person name="Buerger M."/>
            <person name="Peterson D."/>
            <person name="Chory J."/>
        </authorList>
    </citation>
    <scope>NUCLEOTIDE SEQUENCE [LARGE SCALE GENOMIC DNA]</scope>
</reference>
<proteinExistence type="predicted"/>
<evidence type="ECO:0000313" key="3">
    <source>
        <dbReference type="EMBL" id="KAL3613736.1"/>
    </source>
</evidence>
<dbReference type="Proteomes" id="UP001632038">
    <property type="component" value="Unassembled WGS sequence"/>
</dbReference>